<protein>
    <submittedName>
        <fullName evidence="2">Prepilin-type N-terminal cleavage/methylation domain-containing protein</fullName>
    </submittedName>
</protein>
<dbReference type="PROSITE" id="PS00409">
    <property type="entry name" value="PROKAR_NTER_METHYL"/>
    <property type="match status" value="1"/>
</dbReference>
<dbReference type="KEGG" id="txa:HQN79_02645"/>
<accession>A0A7D4NQC5</accession>
<gene>
    <name evidence="2" type="ORF">HQN79_02645</name>
</gene>
<dbReference type="Gene3D" id="2.160.20.160">
    <property type="match status" value="1"/>
</dbReference>
<dbReference type="SUPFAM" id="SSF54523">
    <property type="entry name" value="Pili subunits"/>
    <property type="match status" value="1"/>
</dbReference>
<evidence type="ECO:0000256" key="1">
    <source>
        <dbReference type="SAM" id="Phobius"/>
    </source>
</evidence>
<dbReference type="Gene3D" id="3.30.700.10">
    <property type="entry name" value="Glycoprotein, Type 4 Pilin"/>
    <property type="match status" value="1"/>
</dbReference>
<keyword evidence="1" id="KW-0472">Membrane</keyword>
<dbReference type="EMBL" id="CP054020">
    <property type="protein sequence ID" value="QKI88550.1"/>
    <property type="molecule type" value="Genomic_DNA"/>
</dbReference>
<dbReference type="InterPro" id="IPR045584">
    <property type="entry name" value="Pilin-like"/>
</dbReference>
<evidence type="ECO:0000313" key="2">
    <source>
        <dbReference type="EMBL" id="QKI88550.1"/>
    </source>
</evidence>
<dbReference type="RefSeq" id="WP_173284148.1">
    <property type="nucleotide sequence ID" value="NZ_CP054020.1"/>
</dbReference>
<dbReference type="InterPro" id="IPR012902">
    <property type="entry name" value="N_methyl_site"/>
</dbReference>
<proteinExistence type="predicted"/>
<reference evidence="2 3" key="1">
    <citation type="submission" date="2020-05" db="EMBL/GenBank/DDBJ databases">
        <title>Thiomicrorhabdus sediminis sp.nov. and Thiomicrorhabdus xiamenensis sp.nov., novel sulfur-oxidizing bacteria isolated from coastal sediment.</title>
        <authorList>
            <person name="Liu X."/>
        </authorList>
    </citation>
    <scope>NUCLEOTIDE SEQUENCE [LARGE SCALE GENOMIC DNA]</scope>
    <source>
        <strain evidence="2 3">G2</strain>
    </source>
</reference>
<feature type="transmembrane region" description="Helical" evidence="1">
    <location>
        <begin position="12"/>
        <end position="40"/>
    </location>
</feature>
<name>A0A7D4NQC5_9GAMM</name>
<dbReference type="Pfam" id="PF07963">
    <property type="entry name" value="N_methyl"/>
    <property type="match status" value="1"/>
</dbReference>
<keyword evidence="1" id="KW-1133">Transmembrane helix</keyword>
<dbReference type="Proteomes" id="UP000504724">
    <property type="component" value="Chromosome"/>
</dbReference>
<dbReference type="AlphaFoldDB" id="A0A7D4NQC5"/>
<keyword evidence="3" id="KW-1185">Reference proteome</keyword>
<sequence length="532" mass="57122">MNIPTSYRKYSGFTLVEIAIVLLIVGLVFGAGITTLGAYLDNAKQNHTMNNLKLTKRAMLDYVMVNFYMPCPDTDANPDGRENRNADGTCAGAEGWVPYDDIGRARADASDDYGNVFAYGVTRDVTQYTEMVSIEGSVKEEMYGKYEPSYFANQLITTDANDNKPSTARISITLPFFGLDTRPTDKVDGTAGKNYTVCKKSAPDCIAPTADEIEVEDIPAVIVAFNENGSGGISLSSCNGLNWSAKDFENCNGDMFLLKQYFDDDEYDDQIATISAYEIKQQVLDRLSGFTLENEGPDYGGYEVIYLRNVDNANDLNVGTGEDNSFYIGAKQDEEGNVLLDANGDPIEAGDLSAVVNLKDGDDRLYLEGSVVEGGNADLNEGDDRLTVEGSIIGVVTMGIGSDIALIEGGVSGLFDAGDGNDTIDIYGTISDGALVSSGGKDNKESDNDTLTFHGNTMDGEIVMGDGNDTMRFTATVDNLSFGANALVDGESGNNTLEVEGMSVADFEALINEDASDDVGVFRNFSAIQIKD</sequence>
<keyword evidence="1" id="KW-0812">Transmembrane</keyword>
<evidence type="ECO:0000313" key="3">
    <source>
        <dbReference type="Proteomes" id="UP000504724"/>
    </source>
</evidence>
<organism evidence="2 3">
    <name type="scientific">Thiomicrorhabdus xiamenensis</name>
    <dbReference type="NCBI Taxonomy" id="2739063"/>
    <lineage>
        <taxon>Bacteria</taxon>
        <taxon>Pseudomonadati</taxon>
        <taxon>Pseudomonadota</taxon>
        <taxon>Gammaproteobacteria</taxon>
        <taxon>Thiotrichales</taxon>
        <taxon>Piscirickettsiaceae</taxon>
        <taxon>Thiomicrorhabdus</taxon>
    </lineage>
</organism>